<dbReference type="PANTHER" id="PTHR21174:SF0">
    <property type="entry name" value="HD PHOSPHOHYDROLASE FAMILY PROTEIN-RELATED"/>
    <property type="match status" value="1"/>
</dbReference>
<evidence type="ECO:0008006" key="3">
    <source>
        <dbReference type="Google" id="ProtNLM"/>
    </source>
</evidence>
<keyword evidence="2" id="KW-1185">Reference proteome</keyword>
<proteinExistence type="predicted"/>
<dbReference type="KEGG" id="tpla:ElP_22100"/>
<dbReference type="PIRSF" id="PIRSF035170">
    <property type="entry name" value="HD_phosphohydro"/>
    <property type="match status" value="1"/>
</dbReference>
<reference evidence="1 2" key="1">
    <citation type="submission" date="2019-02" db="EMBL/GenBank/DDBJ databases">
        <title>Deep-cultivation of Planctomycetes and their phenomic and genomic characterization uncovers novel biology.</title>
        <authorList>
            <person name="Wiegand S."/>
            <person name="Jogler M."/>
            <person name="Boedeker C."/>
            <person name="Pinto D."/>
            <person name="Vollmers J."/>
            <person name="Rivas-Marin E."/>
            <person name="Kohn T."/>
            <person name="Peeters S.H."/>
            <person name="Heuer A."/>
            <person name="Rast P."/>
            <person name="Oberbeckmann S."/>
            <person name="Bunk B."/>
            <person name="Jeske O."/>
            <person name="Meyerdierks A."/>
            <person name="Storesund J.E."/>
            <person name="Kallscheuer N."/>
            <person name="Luecker S."/>
            <person name="Lage O.M."/>
            <person name="Pohl T."/>
            <person name="Merkel B.J."/>
            <person name="Hornburger P."/>
            <person name="Mueller R.-W."/>
            <person name="Bruemmer F."/>
            <person name="Labrenz M."/>
            <person name="Spormann A.M."/>
            <person name="Op den Camp H."/>
            <person name="Overmann J."/>
            <person name="Amann R."/>
            <person name="Jetten M.S.M."/>
            <person name="Mascher T."/>
            <person name="Medema M.H."/>
            <person name="Devos D.P."/>
            <person name="Kaster A.-K."/>
            <person name="Ovreas L."/>
            <person name="Rohde M."/>
            <person name="Galperin M.Y."/>
            <person name="Jogler C."/>
        </authorList>
    </citation>
    <scope>NUCLEOTIDE SEQUENCE [LARGE SCALE GENOMIC DNA]</scope>
    <source>
        <strain evidence="1 2">ElP</strain>
    </source>
</reference>
<evidence type="ECO:0000313" key="1">
    <source>
        <dbReference type="EMBL" id="QDV34325.1"/>
    </source>
</evidence>
<dbReference type="PANTHER" id="PTHR21174">
    <property type="match status" value="1"/>
</dbReference>
<accession>A0A518H0F9</accession>
<dbReference type="EMBL" id="CP036426">
    <property type="protein sequence ID" value="QDV34325.1"/>
    <property type="molecule type" value="Genomic_DNA"/>
</dbReference>
<name>A0A518H0F9_9BACT</name>
<dbReference type="InterPro" id="IPR009218">
    <property type="entry name" value="HD_phosphohydro"/>
</dbReference>
<gene>
    <name evidence="1" type="ORF">ElP_22100</name>
</gene>
<dbReference type="Proteomes" id="UP000317835">
    <property type="component" value="Chromosome"/>
</dbReference>
<dbReference type="SUPFAM" id="SSF109604">
    <property type="entry name" value="HD-domain/PDEase-like"/>
    <property type="match status" value="1"/>
</dbReference>
<sequence>MNPAPGRASPTMLDPERYLRCLRALGAASPDASGFARLAAAYGEPARAYHSDRHIADCLAELDRSRALADRPAEVEAALWFHDAVYDPASPGNERRSVELARSVLGRCGVSGEVIARVAGLILVTSHEVGPAGRDETLMVDIDLSILGQPPGRFEEYGRQIRAEYAHVPEDAYREGRLRVLEGFASRPRIYRTAPFFERYEAGARANLAREIGALASARSPADDPGSAE</sequence>
<protein>
    <recommendedName>
        <fullName evidence="3">N-methyl-D-aspartate receptor NMDAR2C subunit</fullName>
    </recommendedName>
</protein>
<evidence type="ECO:0000313" key="2">
    <source>
        <dbReference type="Proteomes" id="UP000317835"/>
    </source>
</evidence>
<organism evidence="1 2">
    <name type="scientific">Tautonia plasticadhaerens</name>
    <dbReference type="NCBI Taxonomy" id="2527974"/>
    <lineage>
        <taxon>Bacteria</taxon>
        <taxon>Pseudomonadati</taxon>
        <taxon>Planctomycetota</taxon>
        <taxon>Planctomycetia</taxon>
        <taxon>Isosphaerales</taxon>
        <taxon>Isosphaeraceae</taxon>
        <taxon>Tautonia</taxon>
    </lineage>
</organism>
<dbReference type="AlphaFoldDB" id="A0A518H0F9"/>
<dbReference type="Gene3D" id="1.10.3210.10">
    <property type="entry name" value="Hypothetical protein af1432"/>
    <property type="match status" value="1"/>
</dbReference>